<feature type="domain" description="HTH cro/C1-type" evidence="1">
    <location>
        <begin position="22"/>
        <end position="68"/>
    </location>
</feature>
<dbReference type="OrthoDB" id="9796370at2"/>
<organism evidence="2 3">
    <name type="scientific">Coraliomargarita sinensis</name>
    <dbReference type="NCBI Taxonomy" id="2174842"/>
    <lineage>
        <taxon>Bacteria</taxon>
        <taxon>Pseudomonadati</taxon>
        <taxon>Verrucomicrobiota</taxon>
        <taxon>Opitutia</taxon>
        <taxon>Puniceicoccales</taxon>
        <taxon>Coraliomargaritaceae</taxon>
        <taxon>Coraliomargarita</taxon>
    </lineage>
</organism>
<dbReference type="Proteomes" id="UP000247099">
    <property type="component" value="Unassembled WGS sequence"/>
</dbReference>
<proteinExistence type="predicted"/>
<evidence type="ECO:0000259" key="1">
    <source>
        <dbReference type="PROSITE" id="PS50943"/>
    </source>
</evidence>
<dbReference type="Pfam" id="PF01381">
    <property type="entry name" value="HTH_3"/>
    <property type="match status" value="1"/>
</dbReference>
<evidence type="ECO:0000313" key="3">
    <source>
        <dbReference type="Proteomes" id="UP000247099"/>
    </source>
</evidence>
<accession>A0A317ZNF7</accession>
<dbReference type="InterPro" id="IPR013430">
    <property type="entry name" value="Toxin_antidote_HigA"/>
</dbReference>
<dbReference type="NCBIfam" id="TIGR02607">
    <property type="entry name" value="antidote_HigA"/>
    <property type="match status" value="1"/>
</dbReference>
<dbReference type="Gene3D" id="1.10.260.40">
    <property type="entry name" value="lambda repressor-like DNA-binding domains"/>
    <property type="match status" value="1"/>
</dbReference>
<name>A0A317ZNF7_9BACT</name>
<dbReference type="InParanoid" id="A0A317ZNF7"/>
<dbReference type="CDD" id="cd00093">
    <property type="entry name" value="HTH_XRE"/>
    <property type="match status" value="1"/>
</dbReference>
<dbReference type="PROSITE" id="PS50943">
    <property type="entry name" value="HTH_CROC1"/>
    <property type="match status" value="1"/>
</dbReference>
<dbReference type="RefSeq" id="WP_110129793.1">
    <property type="nucleotide sequence ID" value="NZ_QHJQ01000001.1"/>
</dbReference>
<protein>
    <submittedName>
        <fullName evidence="2">Addiction module antidote protein, HigA family</fullName>
    </submittedName>
</protein>
<reference evidence="2 3" key="1">
    <citation type="submission" date="2018-05" db="EMBL/GenBank/DDBJ databases">
        <title>Coraliomargarita sinensis sp. nov., isolated from a marine solar saltern.</title>
        <authorList>
            <person name="Zhou L.Y."/>
        </authorList>
    </citation>
    <scope>NUCLEOTIDE SEQUENCE [LARGE SCALE GENOMIC DNA]</scope>
    <source>
        <strain evidence="2 3">WN38</strain>
    </source>
</reference>
<dbReference type="InterPro" id="IPR010982">
    <property type="entry name" value="Lambda_DNA-bd_dom_sf"/>
</dbReference>
<gene>
    <name evidence="2" type="primary">higA</name>
    <name evidence="2" type="ORF">DDZ13_02270</name>
</gene>
<comment type="caution">
    <text evidence="2">The sequence shown here is derived from an EMBL/GenBank/DDBJ whole genome shotgun (WGS) entry which is preliminary data.</text>
</comment>
<sequence>MPTKSENLHPGIYIKESLWPENLTVTDAAERMQVGRPALSNLLNGNSSLSLEMAVRLEILLGRNVVTHQQLLKMQSEFDQGQIEDISSFTGVRAYVESPSLIRATHLEDWFRASVDRRSKFPAFLRHLVYTTGIQLIKVDFPAYDESQRHGWDGEIEAGKANPWIPEGYSGWEFGTTEDYEKKVNDDYNNRLKLTAKERKNITFVFVTPFRWAGAKKWAESKRKTKQWKDVRVYDANALEQWLEQSIATQAWIGEQMGTHLPDISTLEDEWRKWVCDTKLSTDLYSEAVEMCSGKLSEWLEESPDKPFRIEARSIEEGLSFLYALLESMGDGYNQKGIVARSPEAVSKLKPRTLANFIPVLCSSAEKVISDLSTKQHTFVIGQTGTTSAVSSFSLKRPTHEPLKKALVTAGIDSLDADDLIRKSGRSPTILRRLLTENPAIKVPSWEDSKSVSSNLPMFALIGKWNASCDADREILRYLYQADDYDTIEQTFNQILSLPDSPLWRVSSSCGVVSKIDALFAVRDSVTEGQIKNFFFIAELVLSEEDPSLDLPEEDRWMAAVYKKVRQHSDPIRKSICDTLVLLSVVGEEFFGERLSLNVQGQINHLISRLLEPFDEAKWLNHNDHLPEFAEAAPDMFLEILDEDLKSDNPKLFSIMQPVNGGITGGRCYRTGLLWGLEAIAWRPDRLIHVTKVLAELSKIELDDNWLNKPINSLKGILCSWMPQTAAKLEERTKVLKYLCKKYPLIGWELCIEQFTPGTRMGDYSYRPHWREDAKGVGEPLKDGRERIEFEIAAVELALNWPVHSAQTLGDLIERLQVLGDDYRTRVWEKVTAWISSSPSEEGKAELRERIRRYALTRRGVKHLQKELRNEAKHAYKALEPRDLLIKHSWLFKDHWLVESIEEIEEEIDYDEREKRVRALRVEALKEVYLELGQDGLTKLISDSGATYLVGRLLPGAILDQPTSLSLLVELIQKLETDPDYKQCIQGILETALYLDWEDFMPAAINRMRELHFDDSLIETLIGLCPFNPKAWGIIEDLGDETKCKYWKRVSPCWVGDDKKVVDKLVKELLNVGRPSAIIQVVHHRWEHLSSRNIQKTLKSYASTNEEASYKPQEYEILSALKLLHSRADLSLDDLAALEFQFLGALRYSEYEFPNLGEHISRSPEFFSQVIALQYKRAEGKADPDGFFLHKLDNREDLAHAAYTLLGNIKKVPGTMPSGEIHQERLLEWITETRKICSDYGRLVVADHHIGRLLTHAPHGSDGVWPCEPVREVLEEVAAKEIAAGIKLGFMNSKGVREVVAGMKEDCEESEKFMQWSHEIAFEHPYVSKLLKDIAEDYLSTANSWEKRRRLDDFE</sequence>
<dbReference type="SUPFAM" id="SSF47413">
    <property type="entry name" value="lambda repressor-like DNA-binding domains"/>
    <property type="match status" value="1"/>
</dbReference>
<dbReference type="EMBL" id="QHJQ01000001">
    <property type="protein sequence ID" value="PXA05717.1"/>
    <property type="molecule type" value="Genomic_DNA"/>
</dbReference>
<dbReference type="InterPro" id="IPR001387">
    <property type="entry name" value="Cro/C1-type_HTH"/>
</dbReference>
<evidence type="ECO:0000313" key="2">
    <source>
        <dbReference type="EMBL" id="PXA05717.1"/>
    </source>
</evidence>
<keyword evidence="3" id="KW-1185">Reference proteome</keyword>
<dbReference type="GO" id="GO:0003677">
    <property type="term" value="F:DNA binding"/>
    <property type="evidence" value="ECO:0007669"/>
    <property type="project" value="InterPro"/>
</dbReference>